<accession>A0A2M7D8P3</accession>
<gene>
    <name evidence="1" type="ORF">COS26_00065</name>
</gene>
<reference evidence="2" key="1">
    <citation type="submission" date="2017-09" db="EMBL/GenBank/DDBJ databases">
        <title>Depth-based differentiation of microbial function through sediment-hosted aquifers and enrichment of novel symbionts in the deep terrestrial subsurface.</title>
        <authorList>
            <person name="Probst A.J."/>
            <person name="Ladd B."/>
            <person name="Jarett J.K."/>
            <person name="Geller-Mcgrath D.E."/>
            <person name="Sieber C.M.K."/>
            <person name="Emerson J.B."/>
            <person name="Anantharaman K."/>
            <person name="Thomas B.C."/>
            <person name="Malmstrom R."/>
            <person name="Stieglmeier M."/>
            <person name="Klingl A."/>
            <person name="Woyke T."/>
            <person name="Ryan C.M."/>
            <person name="Banfield J.F."/>
        </authorList>
    </citation>
    <scope>NUCLEOTIDE SEQUENCE [LARGE SCALE GENOMIC DNA]</scope>
</reference>
<dbReference type="Proteomes" id="UP000230304">
    <property type="component" value="Unassembled WGS sequence"/>
</dbReference>
<protein>
    <recommendedName>
        <fullName evidence="3">Nucleoside phosphorylase domain-containing protein</fullName>
    </recommendedName>
</protein>
<comment type="caution">
    <text evidence="1">The sequence shown here is derived from an EMBL/GenBank/DDBJ whole genome shotgun (WGS) entry which is preliminary data.</text>
</comment>
<evidence type="ECO:0000313" key="2">
    <source>
        <dbReference type="Proteomes" id="UP000230304"/>
    </source>
</evidence>
<evidence type="ECO:0008006" key="3">
    <source>
        <dbReference type="Google" id="ProtNLM"/>
    </source>
</evidence>
<sequence length="62" mass="7130">METGFLNEWGKQNNIPVASLLIVTDLPNSLPFFSCTKRELQKIDKSIKEVINKLDYYLTKIA</sequence>
<evidence type="ECO:0000313" key="1">
    <source>
        <dbReference type="EMBL" id="PIV43747.1"/>
    </source>
</evidence>
<name>A0A2M7D8P3_9BACT</name>
<proteinExistence type="predicted"/>
<dbReference type="AlphaFoldDB" id="A0A2M7D8P3"/>
<organism evidence="1 2">
    <name type="scientific">Candidatus Nealsonbacteria bacterium CG02_land_8_20_14_3_00_40_11</name>
    <dbReference type="NCBI Taxonomy" id="1974700"/>
    <lineage>
        <taxon>Bacteria</taxon>
        <taxon>Candidatus Nealsoniibacteriota</taxon>
    </lineage>
</organism>
<dbReference type="EMBL" id="PEUA01000003">
    <property type="protein sequence ID" value="PIV43747.1"/>
    <property type="molecule type" value="Genomic_DNA"/>
</dbReference>